<name>A0A915L0K6_ROMCU</name>
<dbReference type="AlphaFoldDB" id="A0A915L0K6"/>
<evidence type="ECO:0000259" key="2">
    <source>
        <dbReference type="Pfam" id="PF10328"/>
    </source>
</evidence>
<protein>
    <submittedName>
        <fullName evidence="4">7TM GPCR serpentine receptor class x (Srx) domain-containing protein</fullName>
    </submittedName>
</protein>
<keyword evidence="1" id="KW-0812">Transmembrane</keyword>
<feature type="transmembrane region" description="Helical" evidence="1">
    <location>
        <begin position="14"/>
        <end position="36"/>
    </location>
</feature>
<evidence type="ECO:0000313" key="3">
    <source>
        <dbReference type="Proteomes" id="UP000887565"/>
    </source>
</evidence>
<feature type="transmembrane region" description="Helical" evidence="1">
    <location>
        <begin position="48"/>
        <end position="69"/>
    </location>
</feature>
<organism evidence="3 4">
    <name type="scientific">Romanomermis culicivorax</name>
    <name type="common">Nematode worm</name>
    <dbReference type="NCBI Taxonomy" id="13658"/>
    <lineage>
        <taxon>Eukaryota</taxon>
        <taxon>Metazoa</taxon>
        <taxon>Ecdysozoa</taxon>
        <taxon>Nematoda</taxon>
        <taxon>Enoplea</taxon>
        <taxon>Dorylaimia</taxon>
        <taxon>Mermithida</taxon>
        <taxon>Mermithoidea</taxon>
        <taxon>Mermithidae</taxon>
        <taxon>Romanomermis</taxon>
    </lineage>
</organism>
<keyword evidence="3" id="KW-1185">Reference proteome</keyword>
<reference evidence="4" key="1">
    <citation type="submission" date="2022-11" db="UniProtKB">
        <authorList>
            <consortium name="WormBaseParasite"/>
        </authorList>
    </citation>
    <scope>IDENTIFICATION</scope>
</reference>
<sequence length="304" mass="34896">MNNTNSNNTDITCIVIGISFIPLSIIGLVLNILVFMAVEQNHNLSRTFYIYSLNYLVSDCLGLISEGIYTGLSAALNTTFSESMEQVMALVTLVAWFSKGGFLVLLSASRFYILSRSYLVENLVTNRQKAYINASCWLVWLFFTLFYSNYFFVGDKYLWLNTQNQGWELKKGSKNLWIEINILLYKSYNVAITVIILGINCAILIIVRKKMHRLTSVTSYTANHQSQDLNRKREVKLFVQCSLTCALYLFGVLTSLGFGSKNVTIVRILRYWQIVVNMECAVVYLALNHEIRNTIKNWFIECKF</sequence>
<evidence type="ECO:0000256" key="1">
    <source>
        <dbReference type="SAM" id="Phobius"/>
    </source>
</evidence>
<dbReference type="Pfam" id="PF10328">
    <property type="entry name" value="7TM_GPCR_Srx"/>
    <property type="match status" value="1"/>
</dbReference>
<dbReference type="Proteomes" id="UP000887565">
    <property type="component" value="Unplaced"/>
</dbReference>
<feature type="transmembrane region" description="Helical" evidence="1">
    <location>
        <begin position="237"/>
        <end position="258"/>
    </location>
</feature>
<feature type="transmembrane region" description="Helical" evidence="1">
    <location>
        <begin position="270"/>
        <end position="287"/>
    </location>
</feature>
<dbReference type="PANTHER" id="PTHR23017">
    <property type="entry name" value="SERPENTINE RECEPTOR, CLASS X"/>
    <property type="match status" value="1"/>
</dbReference>
<feature type="transmembrane region" description="Helical" evidence="1">
    <location>
        <begin position="188"/>
        <end position="207"/>
    </location>
</feature>
<proteinExistence type="predicted"/>
<keyword evidence="1" id="KW-0472">Membrane</keyword>
<dbReference type="InterPro" id="IPR019430">
    <property type="entry name" value="7TM_GPCR_serpentine_rcpt_Srx"/>
</dbReference>
<dbReference type="Gene3D" id="1.20.1070.10">
    <property type="entry name" value="Rhodopsin 7-helix transmembrane proteins"/>
    <property type="match status" value="1"/>
</dbReference>
<feature type="transmembrane region" description="Helical" evidence="1">
    <location>
        <begin position="89"/>
        <end position="109"/>
    </location>
</feature>
<feature type="domain" description="7TM GPCR serpentine receptor class x (Srx)" evidence="2">
    <location>
        <begin position="21"/>
        <end position="260"/>
    </location>
</feature>
<dbReference type="WBParaSite" id="nRc.2.0.1.t44714-RA">
    <property type="protein sequence ID" value="nRc.2.0.1.t44714-RA"/>
    <property type="gene ID" value="nRc.2.0.1.g44714"/>
</dbReference>
<keyword evidence="1" id="KW-1133">Transmembrane helix</keyword>
<feature type="transmembrane region" description="Helical" evidence="1">
    <location>
        <begin position="130"/>
        <end position="152"/>
    </location>
</feature>
<evidence type="ECO:0000313" key="4">
    <source>
        <dbReference type="WBParaSite" id="nRc.2.0.1.t44714-RA"/>
    </source>
</evidence>
<dbReference type="SUPFAM" id="SSF81321">
    <property type="entry name" value="Family A G protein-coupled receptor-like"/>
    <property type="match status" value="1"/>
</dbReference>
<dbReference type="PANTHER" id="PTHR23017:SF3">
    <property type="entry name" value="G-PROTEIN COUPLED RECEPTORS FAMILY 1 PROFILE DOMAIN-CONTAINING PROTEIN"/>
    <property type="match status" value="1"/>
</dbReference>
<dbReference type="CDD" id="cd00637">
    <property type="entry name" value="7tm_classA_rhodopsin-like"/>
    <property type="match status" value="1"/>
</dbReference>
<accession>A0A915L0K6</accession>